<accession>A0A8J3ERG0</accession>
<name>A0A8J3ERG0_9PROT</name>
<proteinExistence type="predicted"/>
<dbReference type="Gene3D" id="3.30.70.100">
    <property type="match status" value="1"/>
</dbReference>
<dbReference type="SUPFAM" id="SSF55008">
    <property type="entry name" value="HMA, heavy metal-associated domain"/>
    <property type="match status" value="1"/>
</dbReference>
<reference evidence="3" key="3">
    <citation type="submission" date="2020-09" db="EMBL/GenBank/DDBJ databases">
        <authorList>
            <person name="Sun Q."/>
            <person name="Zhou Y."/>
        </authorList>
    </citation>
    <scope>NUCLEOTIDE SEQUENCE</scope>
    <source>
        <strain evidence="3">CGMCC 1.14984</strain>
    </source>
</reference>
<dbReference type="EMBL" id="BMGZ01000002">
    <property type="protein sequence ID" value="GGH97382.1"/>
    <property type="molecule type" value="Genomic_DNA"/>
</dbReference>
<dbReference type="AlphaFoldDB" id="A0A8J3ERG0"/>
<dbReference type="RefSeq" id="WP_155139776.1">
    <property type="nucleotide sequence ID" value="NZ_BMGZ01000002.1"/>
</dbReference>
<feature type="chain" id="PRO_5035168057" evidence="2">
    <location>
        <begin position="20"/>
        <end position="164"/>
    </location>
</feature>
<dbReference type="InterPro" id="IPR036163">
    <property type="entry name" value="HMA_dom_sf"/>
</dbReference>
<evidence type="ECO:0000313" key="3">
    <source>
        <dbReference type="EMBL" id="GGH97382.1"/>
    </source>
</evidence>
<evidence type="ECO:0000313" key="6">
    <source>
        <dbReference type="Proteomes" id="UP000818603"/>
    </source>
</evidence>
<feature type="region of interest" description="Disordered" evidence="1">
    <location>
        <begin position="21"/>
        <end position="57"/>
    </location>
</feature>
<dbReference type="Proteomes" id="UP000621856">
    <property type="component" value="Unassembled WGS sequence"/>
</dbReference>
<organism evidence="3 5">
    <name type="scientific">Aquisalinus luteolus</name>
    <dbReference type="NCBI Taxonomy" id="1566827"/>
    <lineage>
        <taxon>Bacteria</taxon>
        <taxon>Pseudomonadati</taxon>
        <taxon>Pseudomonadota</taxon>
        <taxon>Alphaproteobacteria</taxon>
        <taxon>Parvularculales</taxon>
        <taxon>Parvularculaceae</taxon>
        <taxon>Aquisalinus</taxon>
    </lineage>
</organism>
<feature type="compositionally biased region" description="Basic and acidic residues" evidence="1">
    <location>
        <begin position="23"/>
        <end position="48"/>
    </location>
</feature>
<protein>
    <submittedName>
        <fullName evidence="4">Heavy-metal-associated domain-containing protein</fullName>
    </submittedName>
</protein>
<evidence type="ECO:0000313" key="5">
    <source>
        <dbReference type="Proteomes" id="UP000621856"/>
    </source>
</evidence>
<gene>
    <name evidence="4" type="ORF">FF098_009190</name>
    <name evidence="3" type="ORF">GCM10011355_18490</name>
</gene>
<evidence type="ECO:0000256" key="2">
    <source>
        <dbReference type="SAM" id="SignalP"/>
    </source>
</evidence>
<comment type="caution">
    <text evidence="3">The sequence shown here is derived from an EMBL/GenBank/DDBJ whole genome shotgun (WGS) entry which is preliminary data.</text>
</comment>
<dbReference type="EMBL" id="VCJR02000002">
    <property type="protein sequence ID" value="NHK28076.1"/>
    <property type="molecule type" value="Genomic_DNA"/>
</dbReference>
<reference evidence="3" key="1">
    <citation type="journal article" date="2014" name="Int. J. Syst. Evol. Microbiol.">
        <title>Complete genome sequence of Corynebacterium casei LMG S-19264T (=DSM 44701T), isolated from a smear-ripened cheese.</title>
        <authorList>
            <consortium name="US DOE Joint Genome Institute (JGI-PGF)"/>
            <person name="Walter F."/>
            <person name="Albersmeier A."/>
            <person name="Kalinowski J."/>
            <person name="Ruckert C."/>
        </authorList>
    </citation>
    <scope>NUCLEOTIDE SEQUENCE</scope>
    <source>
        <strain evidence="3">CGMCC 1.14984</strain>
    </source>
</reference>
<reference evidence="4 6" key="2">
    <citation type="submission" date="2020-02" db="EMBL/GenBank/DDBJ databases">
        <title>Genome sequence of Parvularcula flava strain NH6-79.</title>
        <authorList>
            <person name="Abdul Karim M.H."/>
            <person name="Lam M.Q."/>
            <person name="Chen S.J."/>
            <person name="Yahya A."/>
            <person name="Shahir S."/>
            <person name="Shamsir M.S."/>
            <person name="Chong C.S."/>
        </authorList>
    </citation>
    <scope>NUCLEOTIDE SEQUENCE [LARGE SCALE GENOMIC DNA]</scope>
    <source>
        <strain evidence="4 6">NH6-79</strain>
    </source>
</reference>
<feature type="signal peptide" evidence="2">
    <location>
        <begin position="1"/>
        <end position="19"/>
    </location>
</feature>
<keyword evidence="2" id="KW-0732">Signal</keyword>
<sequence length="164" mass="17694">MIRTLFISAAFAFTAPVHAQQMQHDDMQHEDMQHGEHDHEDHDHKDHDMEADEAAPGETVTLSRTPEIDAALAAGGEPAVAQVLGVVCDFCAKAMNKTFGKREEVAATYVDLDTKTLNLVFKPGQSLDDETIGKLVTKAGYKIAAIHRGEAVIAETAANAEAAQ</sequence>
<evidence type="ECO:0000313" key="4">
    <source>
        <dbReference type="EMBL" id="NHK28076.1"/>
    </source>
</evidence>
<keyword evidence="6" id="KW-1185">Reference proteome</keyword>
<dbReference type="GO" id="GO:0046872">
    <property type="term" value="F:metal ion binding"/>
    <property type="evidence" value="ECO:0007669"/>
    <property type="project" value="InterPro"/>
</dbReference>
<evidence type="ECO:0000256" key="1">
    <source>
        <dbReference type="SAM" id="MobiDB-lite"/>
    </source>
</evidence>
<dbReference type="Proteomes" id="UP000818603">
    <property type="component" value="Unassembled WGS sequence"/>
</dbReference>